<comment type="caution">
    <text evidence="3">The sequence shown here is derived from an EMBL/GenBank/DDBJ whole genome shotgun (WGS) entry which is preliminary data.</text>
</comment>
<dbReference type="GO" id="GO:0004106">
    <property type="term" value="F:chorismate mutase activity"/>
    <property type="evidence" value="ECO:0007669"/>
    <property type="project" value="UniProtKB-EC"/>
</dbReference>
<evidence type="ECO:0000259" key="2">
    <source>
        <dbReference type="PROSITE" id="PS51168"/>
    </source>
</evidence>
<dbReference type="OrthoDB" id="7268348at2"/>
<evidence type="ECO:0000256" key="1">
    <source>
        <dbReference type="ARBA" id="ARBA00012404"/>
    </source>
</evidence>
<dbReference type="InterPro" id="IPR002701">
    <property type="entry name" value="CM_II_prokaryot"/>
</dbReference>
<dbReference type="Pfam" id="PF01817">
    <property type="entry name" value="CM_2"/>
    <property type="match status" value="1"/>
</dbReference>
<dbReference type="Proteomes" id="UP000295122">
    <property type="component" value="Unassembled WGS sequence"/>
</dbReference>
<dbReference type="SUPFAM" id="SSF48600">
    <property type="entry name" value="Chorismate mutase II"/>
    <property type="match status" value="1"/>
</dbReference>
<dbReference type="SMART" id="SM00830">
    <property type="entry name" value="CM_2"/>
    <property type="match status" value="1"/>
</dbReference>
<evidence type="ECO:0000313" key="4">
    <source>
        <dbReference type="Proteomes" id="UP000295122"/>
    </source>
</evidence>
<dbReference type="EMBL" id="SNZR01000011">
    <property type="protein sequence ID" value="TDR93555.1"/>
    <property type="molecule type" value="Genomic_DNA"/>
</dbReference>
<reference evidence="3 4" key="1">
    <citation type="submission" date="2019-03" db="EMBL/GenBank/DDBJ databases">
        <title>Genomic Encyclopedia of Type Strains, Phase IV (KMG-IV): sequencing the most valuable type-strain genomes for metagenomic binning, comparative biology and taxonomic classification.</title>
        <authorList>
            <person name="Goeker M."/>
        </authorList>
    </citation>
    <scope>NUCLEOTIDE SEQUENCE [LARGE SCALE GENOMIC DNA]</scope>
    <source>
        <strain evidence="3 4">DSM 25903</strain>
    </source>
</reference>
<keyword evidence="4" id="KW-1185">Reference proteome</keyword>
<dbReference type="RefSeq" id="WP_133768551.1">
    <property type="nucleotide sequence ID" value="NZ_SNZR01000011.1"/>
</dbReference>
<name>A0A4R7C8C6_9HYPH</name>
<dbReference type="EC" id="5.4.99.5" evidence="1"/>
<feature type="domain" description="Chorismate mutase" evidence="2">
    <location>
        <begin position="4"/>
        <end position="96"/>
    </location>
</feature>
<gene>
    <name evidence="3" type="ORF">EV668_0820</name>
</gene>
<dbReference type="InterPro" id="IPR036263">
    <property type="entry name" value="Chorismate_II_sf"/>
</dbReference>
<sequence length="266" mass="28060">MAGLDQEAALGELRRDIDRIDASMHQLLMERGRIIDRLIAVKGGTTSTGSAFRPEREASMMRILAERHGGGLPFDAVEGIWRIIISTFTHLQAPFAVHADVSGDATAIRDSARFHFGFLVPLSTHHGPDAVIDAVASSRGDLGLVPISGVSVKPWWQRLEEENAPKAIAHLPFVDRPNHPAAHPVLVIATSFSGEGLSSVALYSVRGLANDSSALAELGGTVLSRQADNGLVALPRDIAPSEVASRLGAASARIIGSHPATTPAGS</sequence>
<dbReference type="GO" id="GO:0046417">
    <property type="term" value="P:chorismate metabolic process"/>
    <property type="evidence" value="ECO:0007669"/>
    <property type="project" value="InterPro"/>
</dbReference>
<dbReference type="AlphaFoldDB" id="A0A4R7C8C6"/>
<evidence type="ECO:0000313" key="3">
    <source>
        <dbReference type="EMBL" id="TDR93555.1"/>
    </source>
</evidence>
<dbReference type="Gene3D" id="1.20.59.10">
    <property type="entry name" value="Chorismate mutase"/>
    <property type="match status" value="1"/>
</dbReference>
<proteinExistence type="predicted"/>
<dbReference type="PROSITE" id="PS51168">
    <property type="entry name" value="CHORISMATE_MUT_2"/>
    <property type="match status" value="1"/>
</dbReference>
<protein>
    <recommendedName>
        <fullName evidence="1">chorismate mutase</fullName>
        <ecNumber evidence="1">5.4.99.5</ecNumber>
    </recommendedName>
</protein>
<dbReference type="InterPro" id="IPR036979">
    <property type="entry name" value="CM_dom_sf"/>
</dbReference>
<organism evidence="3 4">
    <name type="scientific">Enterovirga rhinocerotis</name>
    <dbReference type="NCBI Taxonomy" id="1339210"/>
    <lineage>
        <taxon>Bacteria</taxon>
        <taxon>Pseudomonadati</taxon>
        <taxon>Pseudomonadota</taxon>
        <taxon>Alphaproteobacteria</taxon>
        <taxon>Hyphomicrobiales</taxon>
        <taxon>Methylobacteriaceae</taxon>
        <taxon>Enterovirga</taxon>
    </lineage>
</organism>
<accession>A0A4R7C8C6</accession>